<evidence type="ECO:0000313" key="2">
    <source>
        <dbReference type="EMBL" id="VXA57514.1"/>
    </source>
</evidence>
<evidence type="ECO:0000256" key="1">
    <source>
        <dbReference type="SAM" id="Phobius"/>
    </source>
</evidence>
<keyword evidence="1" id="KW-1133">Transmembrane helix</keyword>
<keyword evidence="1" id="KW-0472">Membrane</keyword>
<name>A0A653K9Q8_9GAMM</name>
<reference evidence="2 3" key="1">
    <citation type="submission" date="2019-10" db="EMBL/GenBank/DDBJ databases">
        <authorList>
            <person name="Karimi E."/>
        </authorList>
    </citation>
    <scope>NUCLEOTIDE SEQUENCE [LARGE SCALE GENOMIC DNA]</scope>
    <source>
        <strain evidence="2">Acinetobacter sp. 8BE</strain>
    </source>
</reference>
<dbReference type="Proteomes" id="UP000430404">
    <property type="component" value="Unassembled WGS sequence"/>
</dbReference>
<protein>
    <submittedName>
        <fullName evidence="2">Uncharacterized protein</fullName>
    </submittedName>
</protein>
<dbReference type="EMBL" id="CABWKZ010000044">
    <property type="protein sequence ID" value="VXA57514.1"/>
    <property type="molecule type" value="Genomic_DNA"/>
</dbReference>
<keyword evidence="1" id="KW-0812">Transmembrane</keyword>
<proteinExistence type="predicted"/>
<gene>
    <name evidence="2" type="ORF">ACI8B_490004</name>
</gene>
<organism evidence="2 3">
    <name type="scientific">Acinetobacter proteolyticus</name>
    <dbReference type="NCBI Taxonomy" id="1776741"/>
    <lineage>
        <taxon>Bacteria</taxon>
        <taxon>Pseudomonadati</taxon>
        <taxon>Pseudomonadota</taxon>
        <taxon>Gammaproteobacteria</taxon>
        <taxon>Moraxellales</taxon>
        <taxon>Moraxellaceae</taxon>
        <taxon>Acinetobacter</taxon>
    </lineage>
</organism>
<dbReference type="AlphaFoldDB" id="A0A653K9Q8"/>
<sequence length="47" mass="5241">MSHIINNNAYSFFTNLLGFISIRGSFLAPKLKMLIGIFRPSITAVII</sequence>
<accession>A0A653K9Q8</accession>
<feature type="transmembrane region" description="Helical" evidence="1">
    <location>
        <begin position="12"/>
        <end position="29"/>
    </location>
</feature>
<evidence type="ECO:0000313" key="3">
    <source>
        <dbReference type="Proteomes" id="UP000430404"/>
    </source>
</evidence>